<evidence type="ECO:0000313" key="3">
    <source>
        <dbReference type="Proteomes" id="UP000002482"/>
    </source>
</evidence>
<dbReference type="SMART" id="SM00901">
    <property type="entry name" value="FRG"/>
    <property type="match status" value="1"/>
</dbReference>
<organism evidence="2 3">
    <name type="scientific">Paracidovorax avenae (strain ATCC 19860 / DSM 7227 / CCUG 15838 / JCM 20985 / LMG 2117 / NCPPB 1011)</name>
    <name type="common">Acidovorax avenae</name>
    <dbReference type="NCBI Taxonomy" id="643561"/>
    <lineage>
        <taxon>Bacteria</taxon>
        <taxon>Pseudomonadati</taxon>
        <taxon>Pseudomonadota</taxon>
        <taxon>Betaproteobacteria</taxon>
        <taxon>Burkholderiales</taxon>
        <taxon>Comamonadaceae</taxon>
        <taxon>Paracidovorax</taxon>
    </lineage>
</organism>
<keyword evidence="3" id="KW-1185">Reference proteome</keyword>
<evidence type="ECO:0000313" key="2">
    <source>
        <dbReference type="EMBL" id="ADX47331.1"/>
    </source>
</evidence>
<protein>
    <submittedName>
        <fullName evidence="2">FRG domain protein</fullName>
    </submittedName>
</protein>
<dbReference type="RefSeq" id="WP_013595817.1">
    <property type="nucleotide sequence ID" value="NC_015138.1"/>
</dbReference>
<proteinExistence type="predicted"/>
<dbReference type="AlphaFoldDB" id="F0QAU3"/>
<dbReference type="EMBL" id="CP002521">
    <property type="protein sequence ID" value="ADX47331.1"/>
    <property type="molecule type" value="Genomic_DNA"/>
</dbReference>
<reference evidence="2" key="1">
    <citation type="submission" date="2011-02" db="EMBL/GenBank/DDBJ databases">
        <title>Complete sequence of Acidovorax avenae subsp. avenae ATCC 19860.</title>
        <authorList>
            <consortium name="US DOE Joint Genome Institute"/>
            <person name="Lucas S."/>
            <person name="Copeland A."/>
            <person name="Lapidus A."/>
            <person name="Cheng J.-F."/>
            <person name="Goodwin L."/>
            <person name="Pitluck S."/>
            <person name="Chertkov O."/>
            <person name="Held B."/>
            <person name="Detter J.C."/>
            <person name="Han C."/>
            <person name="Tapia R."/>
            <person name="Land M."/>
            <person name="Hauser L."/>
            <person name="Kyrpides N."/>
            <person name="Ivanova N."/>
            <person name="Ovchinnikova G."/>
            <person name="Pagani I."/>
            <person name="Gordon S."/>
            <person name="Woyke T."/>
        </authorList>
    </citation>
    <scope>NUCLEOTIDE SEQUENCE</scope>
    <source>
        <strain evidence="2">ATCC 19860</strain>
    </source>
</reference>
<feature type="domain" description="FRG" evidence="1">
    <location>
        <begin position="146"/>
        <end position="246"/>
    </location>
</feature>
<name>F0QAU3_PARA1</name>
<dbReference type="InterPro" id="IPR014966">
    <property type="entry name" value="FRG-dom"/>
</dbReference>
<dbReference type="HOGENOM" id="CLU_711018_0_0_4"/>
<accession>F0QAU3</accession>
<dbReference type="Proteomes" id="UP000002482">
    <property type="component" value="Chromosome"/>
</dbReference>
<evidence type="ECO:0000259" key="1">
    <source>
        <dbReference type="SMART" id="SM00901"/>
    </source>
</evidence>
<gene>
    <name evidence="2" type="ordered locus">Acav_3430</name>
</gene>
<sequence>MTQLLGKIHTQDRILDSMICIDSDLKTEAAIHWWEYPLNNPRMIIVELDWEGNQAKMTPRVMLDTDSQYGSIFIKQLTGKELTDFLSYRGTLIRHPDTSMTAVWEGANWDRGTAEWAPRKSGATVKLSKCNTWDEFTNWATRVKKEYGAQLFRGHGSNKFKLSTTFHRQNRARLERYTENTLQDFRLHAEAVTGLRFNMRDGDEYGILLGLAQHHGLPTPLLDWTMSPYIAAFFAFSDALENSRIDATHVRVYCLTREFLKITSPYVINIASMVPYISMLSISARHNPRLHAQQGRFMVTNVEEIEEAICYWQVTSTRPYLLAADIPIDCAREALEDLAYMGITPATLFPGLDGVCRTLKHQMMFANLLPAEGSSDPAPIPISTKPVN</sequence>
<dbReference type="KEGG" id="aaa:Acav_3430"/>
<dbReference type="OrthoDB" id="9816036at2"/>
<dbReference type="GeneID" id="34237004"/>
<dbReference type="Pfam" id="PF08867">
    <property type="entry name" value="FRG"/>
    <property type="match status" value="1"/>
</dbReference>